<protein>
    <submittedName>
        <fullName evidence="1">Uncharacterized protein</fullName>
    </submittedName>
</protein>
<dbReference type="EMBL" id="LAZR01033757">
    <property type="protein sequence ID" value="KKL47188.1"/>
    <property type="molecule type" value="Genomic_DNA"/>
</dbReference>
<reference evidence="1" key="1">
    <citation type="journal article" date="2015" name="Nature">
        <title>Complex archaea that bridge the gap between prokaryotes and eukaryotes.</title>
        <authorList>
            <person name="Spang A."/>
            <person name="Saw J.H."/>
            <person name="Jorgensen S.L."/>
            <person name="Zaremba-Niedzwiedzka K."/>
            <person name="Martijn J."/>
            <person name="Lind A.E."/>
            <person name="van Eijk R."/>
            <person name="Schleper C."/>
            <person name="Guy L."/>
            <person name="Ettema T.J."/>
        </authorList>
    </citation>
    <scope>NUCLEOTIDE SEQUENCE</scope>
</reference>
<sequence>MNRRRLALKLDFSVAESPKLEFPLIEGLTIDEVRRLECAGVKTARRNGEPMLIISFRLRNPPPIEWGTAYIGD</sequence>
<organism evidence="1">
    <name type="scientific">marine sediment metagenome</name>
    <dbReference type="NCBI Taxonomy" id="412755"/>
    <lineage>
        <taxon>unclassified sequences</taxon>
        <taxon>metagenomes</taxon>
        <taxon>ecological metagenomes</taxon>
    </lineage>
</organism>
<dbReference type="AlphaFoldDB" id="A0A0F9CCR2"/>
<accession>A0A0F9CCR2</accession>
<gene>
    <name evidence="1" type="ORF">LCGC14_2338030</name>
</gene>
<name>A0A0F9CCR2_9ZZZZ</name>
<comment type="caution">
    <text evidence="1">The sequence shown here is derived from an EMBL/GenBank/DDBJ whole genome shotgun (WGS) entry which is preliminary data.</text>
</comment>
<proteinExistence type="predicted"/>
<evidence type="ECO:0000313" key="1">
    <source>
        <dbReference type="EMBL" id="KKL47188.1"/>
    </source>
</evidence>